<comment type="caution">
    <text evidence="3">The sequence shown here is derived from an EMBL/GenBank/DDBJ whole genome shotgun (WGS) entry which is preliminary data.</text>
</comment>
<name>A0AAN9Z804_9ORTH</name>
<proteinExistence type="predicted"/>
<gene>
    <name evidence="3" type="ORF">R5R35_004778</name>
</gene>
<sequence length="120" mass="13396">MWRPCTLCAVMLFLLFSETVHATGSNGSSSKGVTRVRPSRGYYGDSIYEQNRTEMGKKEKATVKPSTKYNGKNHGLSAWGIVGIVLTVILCGVGVYYSFLFYPLLCKKERKYDVIELNAV</sequence>
<reference evidence="3 4" key="1">
    <citation type="submission" date="2024-03" db="EMBL/GenBank/DDBJ databases">
        <title>The genome assembly and annotation of the cricket Gryllus longicercus Weissman &amp; Gray.</title>
        <authorList>
            <person name="Szrajer S."/>
            <person name="Gray D."/>
            <person name="Ylla G."/>
        </authorList>
    </citation>
    <scope>NUCLEOTIDE SEQUENCE [LARGE SCALE GENOMIC DNA]</scope>
    <source>
        <strain evidence="3">DAG 2021-001</strain>
        <tissue evidence="3">Whole body minus gut</tissue>
    </source>
</reference>
<keyword evidence="1" id="KW-0812">Transmembrane</keyword>
<evidence type="ECO:0000256" key="2">
    <source>
        <dbReference type="SAM" id="SignalP"/>
    </source>
</evidence>
<feature type="transmembrane region" description="Helical" evidence="1">
    <location>
        <begin position="78"/>
        <end position="102"/>
    </location>
</feature>
<accession>A0AAN9Z804</accession>
<organism evidence="3 4">
    <name type="scientific">Gryllus longicercus</name>
    <dbReference type="NCBI Taxonomy" id="2509291"/>
    <lineage>
        <taxon>Eukaryota</taxon>
        <taxon>Metazoa</taxon>
        <taxon>Ecdysozoa</taxon>
        <taxon>Arthropoda</taxon>
        <taxon>Hexapoda</taxon>
        <taxon>Insecta</taxon>
        <taxon>Pterygota</taxon>
        <taxon>Neoptera</taxon>
        <taxon>Polyneoptera</taxon>
        <taxon>Orthoptera</taxon>
        <taxon>Ensifera</taxon>
        <taxon>Gryllidea</taxon>
        <taxon>Grylloidea</taxon>
        <taxon>Gryllidae</taxon>
        <taxon>Gryllinae</taxon>
        <taxon>Gryllus</taxon>
    </lineage>
</organism>
<evidence type="ECO:0000313" key="4">
    <source>
        <dbReference type="Proteomes" id="UP001378592"/>
    </source>
</evidence>
<keyword evidence="1" id="KW-0472">Membrane</keyword>
<evidence type="ECO:0008006" key="5">
    <source>
        <dbReference type="Google" id="ProtNLM"/>
    </source>
</evidence>
<keyword evidence="1" id="KW-1133">Transmembrane helix</keyword>
<evidence type="ECO:0000256" key="1">
    <source>
        <dbReference type="SAM" id="Phobius"/>
    </source>
</evidence>
<evidence type="ECO:0000313" key="3">
    <source>
        <dbReference type="EMBL" id="KAK7866129.1"/>
    </source>
</evidence>
<keyword evidence="4" id="KW-1185">Reference proteome</keyword>
<dbReference type="AlphaFoldDB" id="A0AAN9Z804"/>
<feature type="chain" id="PRO_5042960720" description="Accessory gland protein" evidence="2">
    <location>
        <begin position="23"/>
        <end position="120"/>
    </location>
</feature>
<feature type="signal peptide" evidence="2">
    <location>
        <begin position="1"/>
        <end position="22"/>
    </location>
</feature>
<dbReference type="EMBL" id="JAZDUA010000154">
    <property type="protein sequence ID" value="KAK7866129.1"/>
    <property type="molecule type" value="Genomic_DNA"/>
</dbReference>
<dbReference type="Proteomes" id="UP001378592">
    <property type="component" value="Unassembled WGS sequence"/>
</dbReference>
<keyword evidence="2" id="KW-0732">Signal</keyword>
<protein>
    <recommendedName>
        <fullName evidence="5">Accessory gland protein</fullName>
    </recommendedName>
</protein>